<evidence type="ECO:0000256" key="3">
    <source>
        <dbReference type="ARBA" id="ARBA00022801"/>
    </source>
</evidence>
<dbReference type="Gene3D" id="2.60.40.2220">
    <property type="match status" value="1"/>
</dbReference>
<accession>A0A7S8EAK1</accession>
<evidence type="ECO:0000259" key="5">
    <source>
        <dbReference type="SMART" id="SM00872"/>
    </source>
</evidence>
<dbReference type="InterPro" id="IPR027291">
    <property type="entry name" value="Glyco_hydro_38_N_sf"/>
</dbReference>
<dbReference type="SUPFAM" id="SSF74650">
    <property type="entry name" value="Galactose mutarotase-like"/>
    <property type="match status" value="1"/>
</dbReference>
<comment type="similarity">
    <text evidence="1">Belongs to the glycosyl hydrolase 38 family.</text>
</comment>
<dbReference type="PANTHER" id="PTHR46017:SF1">
    <property type="entry name" value="ALPHA-MANNOSIDASE 2C1"/>
    <property type="match status" value="1"/>
</dbReference>
<dbReference type="InterPro" id="IPR041147">
    <property type="entry name" value="GH38_C"/>
</dbReference>
<dbReference type="Gene3D" id="2.70.98.30">
    <property type="entry name" value="Golgi alpha-mannosidase II, domain 4"/>
    <property type="match status" value="1"/>
</dbReference>
<dbReference type="Pfam" id="PF17677">
    <property type="entry name" value="Glyco_hydro38C2"/>
    <property type="match status" value="1"/>
</dbReference>
<dbReference type="Pfam" id="PF01074">
    <property type="entry name" value="Glyco_hydro_38N"/>
    <property type="match status" value="1"/>
</dbReference>
<dbReference type="SUPFAM" id="SSF88713">
    <property type="entry name" value="Glycoside hydrolase/deacetylase"/>
    <property type="match status" value="1"/>
</dbReference>
<organism evidence="6 7">
    <name type="scientific">Phototrophicus methaneseepsis</name>
    <dbReference type="NCBI Taxonomy" id="2710758"/>
    <lineage>
        <taxon>Bacteria</taxon>
        <taxon>Bacillati</taxon>
        <taxon>Chloroflexota</taxon>
        <taxon>Candidatus Thermofontia</taxon>
        <taxon>Phototrophicales</taxon>
        <taxon>Phototrophicaceae</taxon>
        <taxon>Phototrophicus</taxon>
    </lineage>
</organism>
<dbReference type="CDD" id="cd10789">
    <property type="entry name" value="GH38N_AMII_ER_cytosolic"/>
    <property type="match status" value="1"/>
</dbReference>
<feature type="domain" description="Glycoside hydrolase family 38 central" evidence="5">
    <location>
        <begin position="503"/>
        <end position="577"/>
    </location>
</feature>
<evidence type="ECO:0000313" key="7">
    <source>
        <dbReference type="Proteomes" id="UP000594468"/>
    </source>
</evidence>
<evidence type="ECO:0000256" key="2">
    <source>
        <dbReference type="ARBA" id="ARBA00022723"/>
    </source>
</evidence>
<protein>
    <submittedName>
        <fullName evidence="6">Alpha-mannosidase</fullName>
    </submittedName>
</protein>
<dbReference type="InterPro" id="IPR037094">
    <property type="entry name" value="Glyco_hydro_38_cen_sf"/>
</dbReference>
<dbReference type="InterPro" id="IPR054723">
    <property type="entry name" value="Ams1-like_N"/>
</dbReference>
<keyword evidence="2" id="KW-0479">Metal-binding</keyword>
<dbReference type="InterPro" id="IPR015341">
    <property type="entry name" value="Glyco_hydro_38_cen"/>
</dbReference>
<dbReference type="FunFam" id="3.20.110.10:FF:000002">
    <property type="entry name" value="alpha-mannosidase 2C1 isoform X1"/>
    <property type="match status" value="1"/>
</dbReference>
<sequence>MPYLHTKSKPMLQSVLSQMEKQIYTPISELRATAWVTPEPVPFEERETGKEETIAIGQSWGALWDCAWFHFQGQVPESAQGQEIVLLIDLSGEGCVFDADGNPILGLTTQSSVFAFELGQPGKRVVPFLERAAGNEAVDLWVEAGNNDLFGNYQDNGVLKEAHIAICNRPLFDLYHDFYVLHDLMTCLPEDSARYHSILVALAAVAQHLADGMPEDIQPLRDLLAPELAKQGGTPSLQISAIGHAHIDLAWLWPLRETIRKGARTFSTVLDMMERYPDYVFGASQPQLYQWMKDHYPALYERIKVKIAEGRWEPQGAMWVEPDTNVPSGEALIRQIIYGKRFFQQEFDMDIRVLWLPDVFGYSGALPQILKRANIDYFMTQKLSWNVFNTFPHHTFVWQGIDGSEVLAHMPPEGTYNSAAEPHSLLDTEQKYLDKGVSDGCLVLYGIGDGGGGPGTSHLEALKRERNLDGLPPVTQEWSATFFERLAQKMDRYKTWTGELYLERHQGTYTTQARNKRYNRKMEFALRDLELWAALTGTSLPRQDVDAIWQEMLLYQFHDILPGSSITRVYEESVLRYEQMLGQVEQLTRDMLATFAQSLDTSSFNAPAWVSNSLSWERSEWLKVNEKWLHVTTPPMSYAVIEADAPSPVTSQPTATATQLENDHYIVQFDELGTLASIYDKTFEREVLSSTGNILAVYEDHGDAWDIPYTYRENTPARFTLTNSESVVDGPQAIMKQSWAFGESTLEQQIILTAGSRRIDFVTTVNWQEEHKMLRTSFPVTVRSNEAICDIQFGTISRPTHRNTSWDVARHEICAHKWLDLSQPDYGVALLNDCKYGYYVEPSLLDLNLLRSPTYPDPVADRASHEFTYALYPHTGDHIVGSVMQAAYDLNVPLQAQSITSHDGSAASDAAYLTVDSPNIIVETIKPAENDQGLIIRLYESSGSSVKASLNLNLSVVEAWLTDLTEATSDPLDVNDQAIKLTFTPFEIKTIRIVLD</sequence>
<dbReference type="FunFam" id="1.20.1270.50:FF:000004">
    <property type="entry name" value="alpha-mannosidase 2C1 isoform X1"/>
    <property type="match status" value="1"/>
</dbReference>
<keyword evidence="3" id="KW-0378">Hydrolase</keyword>
<keyword evidence="4" id="KW-0326">Glycosidase</keyword>
<name>A0A7S8EAK1_9CHLR</name>
<dbReference type="GO" id="GO:0030246">
    <property type="term" value="F:carbohydrate binding"/>
    <property type="evidence" value="ECO:0007669"/>
    <property type="project" value="InterPro"/>
</dbReference>
<dbReference type="GO" id="GO:0006013">
    <property type="term" value="P:mannose metabolic process"/>
    <property type="evidence" value="ECO:0007669"/>
    <property type="project" value="InterPro"/>
</dbReference>
<dbReference type="SUPFAM" id="SSF88688">
    <property type="entry name" value="Families 57/38 glycoside transferase middle domain"/>
    <property type="match status" value="1"/>
</dbReference>
<dbReference type="GO" id="GO:0004559">
    <property type="term" value="F:alpha-mannosidase activity"/>
    <property type="evidence" value="ECO:0007669"/>
    <property type="project" value="InterPro"/>
</dbReference>
<dbReference type="InterPro" id="IPR011682">
    <property type="entry name" value="Glyco_hydro_38_C"/>
</dbReference>
<dbReference type="SMART" id="SM00872">
    <property type="entry name" value="Alpha-mann_mid"/>
    <property type="match status" value="1"/>
</dbReference>
<keyword evidence="7" id="KW-1185">Reference proteome</keyword>
<dbReference type="InterPro" id="IPR011013">
    <property type="entry name" value="Gal_mutarotase_sf_dom"/>
</dbReference>
<dbReference type="Gene3D" id="3.20.110.10">
    <property type="entry name" value="Glycoside hydrolase 38, N terminal domain"/>
    <property type="match status" value="1"/>
</dbReference>
<evidence type="ECO:0000256" key="1">
    <source>
        <dbReference type="ARBA" id="ARBA00009792"/>
    </source>
</evidence>
<evidence type="ECO:0000256" key="4">
    <source>
        <dbReference type="ARBA" id="ARBA00023295"/>
    </source>
</evidence>
<dbReference type="EMBL" id="CP062983">
    <property type="protein sequence ID" value="QPC83396.1"/>
    <property type="molecule type" value="Genomic_DNA"/>
</dbReference>
<dbReference type="Gene3D" id="1.20.1270.50">
    <property type="entry name" value="Glycoside hydrolase family 38, central domain"/>
    <property type="match status" value="1"/>
</dbReference>
<proteinExistence type="inferred from homology"/>
<dbReference type="InterPro" id="IPR000602">
    <property type="entry name" value="Glyco_hydro_38_N"/>
</dbReference>
<dbReference type="PANTHER" id="PTHR46017">
    <property type="entry name" value="ALPHA-MANNOSIDASE 2C1"/>
    <property type="match status" value="1"/>
</dbReference>
<dbReference type="InterPro" id="IPR011330">
    <property type="entry name" value="Glyco_hydro/deAcase_b/a-brl"/>
</dbReference>
<dbReference type="GO" id="GO:0009313">
    <property type="term" value="P:oligosaccharide catabolic process"/>
    <property type="evidence" value="ECO:0007669"/>
    <property type="project" value="TreeGrafter"/>
</dbReference>
<dbReference type="Proteomes" id="UP000594468">
    <property type="component" value="Chromosome"/>
</dbReference>
<dbReference type="KEGG" id="pmet:G4Y79_03165"/>
<gene>
    <name evidence="6" type="ORF">G4Y79_03165</name>
</gene>
<evidence type="ECO:0000313" key="6">
    <source>
        <dbReference type="EMBL" id="QPC83396.1"/>
    </source>
</evidence>
<dbReference type="InterPro" id="IPR028995">
    <property type="entry name" value="Glyco_hydro_57/38_cen_sf"/>
</dbReference>
<dbReference type="Pfam" id="PF22907">
    <property type="entry name" value="Ams1-like_1st"/>
    <property type="match status" value="1"/>
</dbReference>
<reference evidence="6 7" key="1">
    <citation type="submission" date="2020-02" db="EMBL/GenBank/DDBJ databases">
        <authorList>
            <person name="Zheng R.K."/>
            <person name="Sun C.M."/>
        </authorList>
    </citation>
    <scope>NUCLEOTIDE SEQUENCE [LARGE SCALE GENOMIC DNA]</scope>
    <source>
        <strain evidence="7">rifampicinis</strain>
    </source>
</reference>
<dbReference type="AlphaFoldDB" id="A0A7S8EAK1"/>
<dbReference type="Pfam" id="PF07748">
    <property type="entry name" value="Glyco_hydro_38C"/>
    <property type="match status" value="1"/>
</dbReference>
<dbReference type="GO" id="GO:0046872">
    <property type="term" value="F:metal ion binding"/>
    <property type="evidence" value="ECO:0007669"/>
    <property type="project" value="UniProtKB-KW"/>
</dbReference>
<dbReference type="Pfam" id="PF09261">
    <property type="entry name" value="Alpha-mann_mid"/>
    <property type="match status" value="1"/>
</dbReference>